<name>A0A077WD22_9FUNG</name>
<feature type="region of interest" description="Disordered" evidence="1">
    <location>
        <begin position="35"/>
        <end position="103"/>
    </location>
</feature>
<reference evidence="2" key="1">
    <citation type="journal article" date="2014" name="Genome Announc.">
        <title>De novo whole-genome sequence and genome annotation of Lichtheimia ramosa.</title>
        <authorList>
            <person name="Linde J."/>
            <person name="Schwartze V."/>
            <person name="Binder U."/>
            <person name="Lass-Florl C."/>
            <person name="Voigt K."/>
            <person name="Horn F."/>
        </authorList>
    </citation>
    <scope>NUCLEOTIDE SEQUENCE</scope>
    <source>
        <strain evidence="2">JMRC FSU:6197</strain>
    </source>
</reference>
<feature type="compositionally biased region" description="Basic and acidic residues" evidence="1">
    <location>
        <begin position="90"/>
        <end position="103"/>
    </location>
</feature>
<gene>
    <name evidence="2" type="ORF">LRAMOSA07563</name>
</gene>
<evidence type="ECO:0000313" key="2">
    <source>
        <dbReference type="EMBL" id="CDS05034.1"/>
    </source>
</evidence>
<dbReference type="EMBL" id="LK023315">
    <property type="protein sequence ID" value="CDS05034.1"/>
    <property type="molecule type" value="Genomic_DNA"/>
</dbReference>
<feature type="compositionally biased region" description="Low complexity" evidence="1">
    <location>
        <begin position="78"/>
        <end position="89"/>
    </location>
</feature>
<accession>A0A077WD22</accession>
<sequence>MNGQRVFVLGTQQCRRLLSTSTIRYSLGKPNALEGAAGTRKKIGKTDWSRPQQQQGSKRNKVPAKRDWSRPTDMEPKQSSQQQQQQQQQRSREQRRERNKKRDEEVALFMKQQEAEMQKLKSKQKAKAQEEKQVQDVYIPHVINAANLSRLLGVRLEHLIRTMEELEMDNVSHDRMLSADESSLIAMQLDMNPIVDERQALDLYPRQVE</sequence>
<proteinExistence type="predicted"/>
<evidence type="ECO:0000256" key="1">
    <source>
        <dbReference type="SAM" id="MobiDB-lite"/>
    </source>
</evidence>
<protein>
    <submittedName>
        <fullName evidence="2">Uncharacterized protein</fullName>
    </submittedName>
</protein>
<feature type="compositionally biased region" description="Basic and acidic residues" evidence="1">
    <location>
        <begin position="64"/>
        <end position="76"/>
    </location>
</feature>
<dbReference type="OrthoDB" id="2443945at2759"/>
<dbReference type="AlphaFoldDB" id="A0A077WD22"/>
<organism evidence="2">
    <name type="scientific">Lichtheimia ramosa</name>
    <dbReference type="NCBI Taxonomy" id="688394"/>
    <lineage>
        <taxon>Eukaryota</taxon>
        <taxon>Fungi</taxon>
        <taxon>Fungi incertae sedis</taxon>
        <taxon>Mucoromycota</taxon>
        <taxon>Mucoromycotina</taxon>
        <taxon>Mucoromycetes</taxon>
        <taxon>Mucorales</taxon>
        <taxon>Lichtheimiaceae</taxon>
        <taxon>Lichtheimia</taxon>
    </lineage>
</organism>